<name>A0A0B2VCL3_TOXCA</name>
<comment type="subcellular location">
    <subcellularLocation>
        <location evidence="1">Endoplasmic reticulum membrane</location>
        <topology evidence="1">Multi-pass membrane protein</topology>
    </subcellularLocation>
</comment>
<dbReference type="GO" id="GO:0005789">
    <property type="term" value="C:endoplasmic reticulum membrane"/>
    <property type="evidence" value="ECO:0007669"/>
    <property type="project" value="UniProtKB-SubCell"/>
</dbReference>
<dbReference type="OrthoDB" id="17010at2759"/>
<evidence type="ECO:0000256" key="10">
    <source>
        <dbReference type="ARBA" id="ARBA00023157"/>
    </source>
</evidence>
<keyword evidence="6" id="KW-0256">Endoplasmic reticulum</keyword>
<sequence>MAVATSYIVYSRARARRLPRFDGVSANLICGGDRSGMEQRSGAERLKRFYDRLGVITALIGLAVSAYGLYVELMLDKHGTSYEPMCDINSVVSCSKALHSRFAIGLGLVEPVLGAEHILNQKNALYGVLVYAVMVPLQTVGSGWAVTVTLAMSLFMNALSIYLFFVLVYLRVICIVCFTIYAINAILLAVNMKRRRISDLLLGKKKA</sequence>
<evidence type="ECO:0000256" key="8">
    <source>
        <dbReference type="ARBA" id="ARBA00023002"/>
    </source>
</evidence>
<dbReference type="Pfam" id="PF07884">
    <property type="entry name" value="VKOR"/>
    <property type="match status" value="1"/>
</dbReference>
<dbReference type="PANTHER" id="PTHR14519">
    <property type="entry name" value="VITAMIN K EPOXIDE REDUCTASE COMPLEX, SUBUNIT 1"/>
    <property type="match status" value="1"/>
</dbReference>
<evidence type="ECO:0000256" key="3">
    <source>
        <dbReference type="ARBA" id="ARBA00012278"/>
    </source>
</evidence>
<evidence type="ECO:0000256" key="5">
    <source>
        <dbReference type="ARBA" id="ARBA00022719"/>
    </source>
</evidence>
<keyword evidence="11" id="KW-0676">Redox-active center</keyword>
<keyword evidence="10" id="KW-1015">Disulfide bond</keyword>
<feature type="transmembrane region" description="Helical" evidence="12">
    <location>
        <begin position="53"/>
        <end position="75"/>
    </location>
</feature>
<dbReference type="EMBL" id="JPKZ01001551">
    <property type="protein sequence ID" value="KHN81236.1"/>
    <property type="molecule type" value="Genomic_DNA"/>
</dbReference>
<dbReference type="InterPro" id="IPR038354">
    <property type="entry name" value="VKOR_sf"/>
</dbReference>
<evidence type="ECO:0000313" key="14">
    <source>
        <dbReference type="EMBL" id="KHN81236.1"/>
    </source>
</evidence>
<dbReference type="Proteomes" id="UP000031036">
    <property type="component" value="Unassembled WGS sequence"/>
</dbReference>
<dbReference type="InterPro" id="IPR012932">
    <property type="entry name" value="VKOR"/>
</dbReference>
<evidence type="ECO:0000256" key="11">
    <source>
        <dbReference type="ARBA" id="ARBA00023284"/>
    </source>
</evidence>
<dbReference type="Gene3D" id="1.20.1440.130">
    <property type="entry name" value="VKOR domain"/>
    <property type="match status" value="1"/>
</dbReference>
<evidence type="ECO:0000259" key="13">
    <source>
        <dbReference type="SMART" id="SM00756"/>
    </source>
</evidence>
<dbReference type="STRING" id="6265.A0A0B2VCL3"/>
<dbReference type="InterPro" id="IPR042406">
    <property type="entry name" value="VKORC1/VKORC1L1"/>
</dbReference>
<evidence type="ECO:0000256" key="2">
    <source>
        <dbReference type="ARBA" id="ARBA00006214"/>
    </source>
</evidence>
<dbReference type="EC" id="1.17.4.4" evidence="3"/>
<comment type="caution">
    <text evidence="14">The sequence shown here is derived from an EMBL/GenBank/DDBJ whole genome shotgun (WGS) entry which is preliminary data.</text>
</comment>
<evidence type="ECO:0000256" key="6">
    <source>
        <dbReference type="ARBA" id="ARBA00022824"/>
    </source>
</evidence>
<feature type="domain" description="Vitamin K epoxide reductase" evidence="13">
    <location>
        <begin position="47"/>
        <end position="195"/>
    </location>
</feature>
<keyword evidence="5" id="KW-0874">Quinone</keyword>
<dbReference type="GO" id="GO:0048038">
    <property type="term" value="F:quinone binding"/>
    <property type="evidence" value="ECO:0007669"/>
    <property type="project" value="UniProtKB-KW"/>
</dbReference>
<keyword evidence="8" id="KW-0560">Oxidoreductase</keyword>
<accession>A0A0B2VCL3</accession>
<comment type="similarity">
    <text evidence="2">Belongs to the VKOR family.</text>
</comment>
<evidence type="ECO:0000256" key="12">
    <source>
        <dbReference type="SAM" id="Phobius"/>
    </source>
</evidence>
<organism evidence="14 15">
    <name type="scientific">Toxocara canis</name>
    <name type="common">Canine roundworm</name>
    <dbReference type="NCBI Taxonomy" id="6265"/>
    <lineage>
        <taxon>Eukaryota</taxon>
        <taxon>Metazoa</taxon>
        <taxon>Ecdysozoa</taxon>
        <taxon>Nematoda</taxon>
        <taxon>Chromadorea</taxon>
        <taxon>Rhabditida</taxon>
        <taxon>Spirurina</taxon>
        <taxon>Ascaridomorpha</taxon>
        <taxon>Ascaridoidea</taxon>
        <taxon>Toxocaridae</taxon>
        <taxon>Toxocara</taxon>
    </lineage>
</organism>
<dbReference type="AlphaFoldDB" id="A0A0B2VCL3"/>
<dbReference type="GO" id="GO:0042373">
    <property type="term" value="P:vitamin K metabolic process"/>
    <property type="evidence" value="ECO:0007669"/>
    <property type="project" value="InterPro"/>
</dbReference>
<evidence type="ECO:0000256" key="1">
    <source>
        <dbReference type="ARBA" id="ARBA00004477"/>
    </source>
</evidence>
<gene>
    <name evidence="14" type="primary">Vkorc1</name>
    <name evidence="14" type="ORF">Tcan_13798</name>
</gene>
<dbReference type="OMA" id="YVINFAL"/>
<proteinExistence type="inferred from homology"/>
<keyword evidence="4 12" id="KW-0812">Transmembrane</keyword>
<feature type="transmembrane region" description="Helical" evidence="12">
    <location>
        <begin position="161"/>
        <end position="190"/>
    </location>
</feature>
<dbReference type="GO" id="GO:0047057">
    <property type="term" value="F:vitamin-K-epoxide reductase (warfarin-sensitive) activity"/>
    <property type="evidence" value="ECO:0007669"/>
    <property type="project" value="UniProtKB-EC"/>
</dbReference>
<dbReference type="SMART" id="SM00756">
    <property type="entry name" value="VKc"/>
    <property type="match status" value="1"/>
</dbReference>
<evidence type="ECO:0000313" key="15">
    <source>
        <dbReference type="Proteomes" id="UP000031036"/>
    </source>
</evidence>
<evidence type="ECO:0000256" key="9">
    <source>
        <dbReference type="ARBA" id="ARBA00023136"/>
    </source>
</evidence>
<keyword evidence="7 12" id="KW-1133">Transmembrane helix</keyword>
<reference evidence="14 15" key="1">
    <citation type="submission" date="2014-11" db="EMBL/GenBank/DDBJ databases">
        <title>Genetic blueprint of the zoonotic pathogen Toxocara canis.</title>
        <authorList>
            <person name="Zhu X.-Q."/>
            <person name="Korhonen P.K."/>
            <person name="Cai H."/>
            <person name="Young N.D."/>
            <person name="Nejsum P."/>
            <person name="von Samson-Himmelstjerna G."/>
            <person name="Boag P.R."/>
            <person name="Tan P."/>
            <person name="Li Q."/>
            <person name="Min J."/>
            <person name="Yang Y."/>
            <person name="Wang X."/>
            <person name="Fang X."/>
            <person name="Hall R.S."/>
            <person name="Hofmann A."/>
            <person name="Sternberg P.W."/>
            <person name="Jex A.R."/>
            <person name="Gasser R.B."/>
        </authorList>
    </citation>
    <scope>NUCLEOTIDE SEQUENCE [LARGE SCALE GENOMIC DNA]</scope>
    <source>
        <strain evidence="14">PN_DK_2014</strain>
    </source>
</reference>
<evidence type="ECO:0000256" key="4">
    <source>
        <dbReference type="ARBA" id="ARBA00022692"/>
    </source>
</evidence>
<feature type="transmembrane region" description="Helical" evidence="12">
    <location>
        <begin position="128"/>
        <end position="155"/>
    </location>
</feature>
<protein>
    <recommendedName>
        <fullName evidence="3">vitamin-K-epoxide reductase (warfarin-sensitive)</fullName>
        <ecNumber evidence="3">1.17.4.4</ecNumber>
    </recommendedName>
</protein>
<keyword evidence="15" id="KW-1185">Reference proteome</keyword>
<keyword evidence="9 12" id="KW-0472">Membrane</keyword>
<evidence type="ECO:0000256" key="7">
    <source>
        <dbReference type="ARBA" id="ARBA00022989"/>
    </source>
</evidence>
<dbReference type="CDD" id="cd12917">
    <property type="entry name" value="VKOR_euk"/>
    <property type="match status" value="1"/>
</dbReference>
<dbReference type="PANTHER" id="PTHR14519:SF8">
    <property type="entry name" value="VITAMIN K EPOXIDE REDUCTASE COMPLEX SUBUNIT 1"/>
    <property type="match status" value="1"/>
</dbReference>